<dbReference type="SUPFAM" id="SSF48576">
    <property type="entry name" value="Terpenoid synthases"/>
    <property type="match status" value="1"/>
</dbReference>
<organism evidence="10 11">
    <name type="scientific">Rubroshorea leprosula</name>
    <dbReference type="NCBI Taxonomy" id="152421"/>
    <lineage>
        <taxon>Eukaryota</taxon>
        <taxon>Viridiplantae</taxon>
        <taxon>Streptophyta</taxon>
        <taxon>Embryophyta</taxon>
        <taxon>Tracheophyta</taxon>
        <taxon>Spermatophyta</taxon>
        <taxon>Magnoliopsida</taxon>
        <taxon>eudicotyledons</taxon>
        <taxon>Gunneridae</taxon>
        <taxon>Pentapetalae</taxon>
        <taxon>rosids</taxon>
        <taxon>malvids</taxon>
        <taxon>Malvales</taxon>
        <taxon>Dipterocarpaceae</taxon>
        <taxon>Rubroshorea</taxon>
    </lineage>
</organism>
<evidence type="ECO:0000313" key="11">
    <source>
        <dbReference type="Proteomes" id="UP001054252"/>
    </source>
</evidence>
<protein>
    <recommendedName>
        <fullName evidence="3">(+)-delta-cadinene synthase</fullName>
        <ecNumber evidence="3">4.2.3.13</ecNumber>
    </recommendedName>
</protein>
<keyword evidence="5" id="KW-0460">Magnesium</keyword>
<evidence type="ECO:0000259" key="8">
    <source>
        <dbReference type="Pfam" id="PF01397"/>
    </source>
</evidence>
<evidence type="ECO:0000256" key="1">
    <source>
        <dbReference type="ARBA" id="ARBA00001946"/>
    </source>
</evidence>
<feature type="region of interest" description="Disordered" evidence="7">
    <location>
        <begin position="1"/>
        <end position="21"/>
    </location>
</feature>
<evidence type="ECO:0000259" key="9">
    <source>
        <dbReference type="Pfam" id="PF03936"/>
    </source>
</evidence>
<dbReference type="PANTHER" id="PTHR31225:SF221">
    <property type="entry name" value="(-)-GERMACRENE D SYNTHASE"/>
    <property type="match status" value="1"/>
</dbReference>
<feature type="region of interest" description="Disordered" evidence="7">
    <location>
        <begin position="615"/>
        <end position="634"/>
    </location>
</feature>
<comment type="cofactor">
    <cofactor evidence="1">
        <name>Mg(2+)</name>
        <dbReference type="ChEBI" id="CHEBI:18420"/>
    </cofactor>
</comment>
<feature type="domain" description="Terpene synthase metal-binding" evidence="9">
    <location>
        <begin position="270"/>
        <end position="509"/>
    </location>
</feature>
<evidence type="ECO:0000256" key="3">
    <source>
        <dbReference type="ARBA" id="ARBA00013103"/>
    </source>
</evidence>
<gene>
    <name evidence="10" type="ORF">SLEP1_g26510</name>
</gene>
<dbReference type="Gene3D" id="1.10.600.10">
    <property type="entry name" value="Farnesyl Diphosphate Synthase"/>
    <property type="match status" value="1"/>
</dbReference>
<keyword evidence="6" id="KW-0456">Lyase</keyword>
<dbReference type="SFLD" id="SFLDG01019">
    <property type="entry name" value="Terpene_Cyclase_Like_1_C_Termi"/>
    <property type="match status" value="1"/>
</dbReference>
<dbReference type="InterPro" id="IPR005630">
    <property type="entry name" value="Terpene_synthase_metal-bd"/>
</dbReference>
<dbReference type="PANTHER" id="PTHR31225">
    <property type="entry name" value="OS04G0344100 PROTEIN-RELATED"/>
    <property type="match status" value="1"/>
</dbReference>
<dbReference type="FunFam" id="1.50.10.130:FF:000001">
    <property type="entry name" value="Isoprene synthase, chloroplastic"/>
    <property type="match status" value="1"/>
</dbReference>
<dbReference type="InterPro" id="IPR008949">
    <property type="entry name" value="Isoprenoid_synthase_dom_sf"/>
</dbReference>
<accession>A0AAV5JWK7</accession>
<dbReference type="SUPFAM" id="SSF56219">
    <property type="entry name" value="DNase I-like"/>
    <property type="match status" value="1"/>
</dbReference>
<dbReference type="FunFam" id="1.10.600.10:FF:000007">
    <property type="entry name" value="Isoprene synthase, chloroplastic"/>
    <property type="match status" value="1"/>
</dbReference>
<dbReference type="Pfam" id="PF03936">
    <property type="entry name" value="Terpene_synth_C"/>
    <property type="match status" value="1"/>
</dbReference>
<proteinExistence type="predicted"/>
<name>A0AAV5JWK7_9ROSI</name>
<dbReference type="EMBL" id="BPVZ01000044">
    <property type="protein sequence ID" value="GKV15757.1"/>
    <property type="molecule type" value="Genomic_DNA"/>
</dbReference>
<dbReference type="GO" id="GO:0047461">
    <property type="term" value="F:(+)-delta-cadinene synthase activity"/>
    <property type="evidence" value="ECO:0007669"/>
    <property type="project" value="UniProtKB-EC"/>
</dbReference>
<dbReference type="SUPFAM" id="SSF48239">
    <property type="entry name" value="Terpenoid cyclases/Protein prenyltransferases"/>
    <property type="match status" value="1"/>
</dbReference>
<dbReference type="EC" id="4.2.3.13" evidence="3"/>
<evidence type="ECO:0000256" key="7">
    <source>
        <dbReference type="SAM" id="MobiDB-lite"/>
    </source>
</evidence>
<dbReference type="InterPro" id="IPR036965">
    <property type="entry name" value="Terpene_synth_N_sf"/>
</dbReference>
<comment type="function">
    <text evidence="2">Responsible for the cyclization of trans,trans-farnesyl diphosphate (FPP) to (+)-delta cadinene.</text>
</comment>
<keyword evidence="11" id="KW-1185">Reference proteome</keyword>
<evidence type="ECO:0000256" key="6">
    <source>
        <dbReference type="ARBA" id="ARBA00023239"/>
    </source>
</evidence>
<dbReference type="Proteomes" id="UP001054252">
    <property type="component" value="Unassembled WGS sequence"/>
</dbReference>
<dbReference type="GO" id="GO:0000287">
    <property type="term" value="F:magnesium ion binding"/>
    <property type="evidence" value="ECO:0007669"/>
    <property type="project" value="InterPro"/>
</dbReference>
<dbReference type="Pfam" id="PF01397">
    <property type="entry name" value="Terpene_synth"/>
    <property type="match status" value="1"/>
</dbReference>
<dbReference type="InterPro" id="IPR050148">
    <property type="entry name" value="Terpene_synthase-like"/>
</dbReference>
<dbReference type="GO" id="GO:0016102">
    <property type="term" value="P:diterpenoid biosynthetic process"/>
    <property type="evidence" value="ECO:0007669"/>
    <property type="project" value="InterPro"/>
</dbReference>
<dbReference type="InterPro" id="IPR034741">
    <property type="entry name" value="Terpene_cyclase-like_1_C"/>
</dbReference>
<sequence length="1061" mass="121281">MFVQVTASIPAPPSQNSKPEINRRSAGFHPSIWGAHFLSYASNNIMESEEEKREHLKLKEELKEKLMAVIDAPLKKLGLIDAIQRLGVSYHFHKEIDEILGQIMQVMNQSDFKASSSQDDDLYTISLTFRLLRQHGYRISCEMFKKFKDKGGKFKESLIDDVKGMLSLYEATHLRVHGEDILDQALSFTSTHLGSMATSLSNPSLAAQVTNALHQPVHTGMPRLEARRFIPVYQADPSHDKTLLSFSRLDFNLLQRLHQKEISDIAKWWKDLDFSTKLPFARDRLIECYFWILGLYSEPEYLLARRFSTKVIKFASVIDDIYDVYGTLDELELLTEAIQSWDMNAIDQMPEYMQIYFRAFLDIYREIEEQMVAQGKLYRVYYAKEAMKRLVRAYFQEAKWFHEKYTPTLDEYMPVALISSGYEMMAVTSIVGLGDIATEDSFNWLFSRPKIVTASEAIARLMDDIASHKLEQKRGHVASSIECYMIQYGGTEKEAVEELRKLITRAWMDINEECLRPTAVPKPLLTCILNLARVVEVLYKTEDGYTHVGKRIKESVTSLLIDPVPEKCILAGRWDCIDLGYDYFLVRFHVQEDLNKVINRGPWFVDSRVTVDKPAQIQPNGGPMEDRANSSAAKGKQKCDYATASLRSDIIMRKEDTSTMEGGSDIGSMTHRPLLTLKSINPVPFLSSVLVSVMMCKMEKIHIIVKTLVSLEIKKELDYECLTLPYQFLDVLMMLLHKVTQEPLFDLDLSNIVNWMMKMLSWNCCGAVKMEFQRRIMDLKRQRYPSIMLILETKLAGSVAMEATAKCGFSCCNVVDSKGRAGGLWLLWNDEDVCIDVVTSTYLAIHAIVKSRTNWMVDGDRNSKFFHLSTIRHHSHNCFHCLRVSMDEWTNDQGAITNLIKDHFKNMFSSSLLCSYHDSFSNLGASSMAFGELSMLDAIPNDMEIHDSLVGLKSFKALGPDGLHLGFFQKLWESVKNTLCTDIRNIFASTTIPVEWNECLVTLIPKTKSPETVQQFRPIGLCKASQSNCHYLKDTLDFFCSRSGQQVNISKSRILFSKNVD</sequence>
<evidence type="ECO:0000313" key="10">
    <source>
        <dbReference type="EMBL" id="GKV15757.1"/>
    </source>
</evidence>
<keyword evidence="4" id="KW-0479">Metal-binding</keyword>
<comment type="caution">
    <text evidence="10">The sequence shown here is derived from an EMBL/GenBank/DDBJ whole genome shotgun (WGS) entry which is preliminary data.</text>
</comment>
<evidence type="ECO:0000256" key="5">
    <source>
        <dbReference type="ARBA" id="ARBA00022842"/>
    </source>
</evidence>
<feature type="domain" description="Terpene synthase N-terminal" evidence="8">
    <location>
        <begin position="32"/>
        <end position="213"/>
    </location>
</feature>
<dbReference type="Gene3D" id="1.50.10.130">
    <property type="entry name" value="Terpene synthase, N-terminal domain"/>
    <property type="match status" value="1"/>
</dbReference>
<evidence type="ECO:0000256" key="4">
    <source>
        <dbReference type="ARBA" id="ARBA00022723"/>
    </source>
</evidence>
<evidence type="ECO:0000256" key="2">
    <source>
        <dbReference type="ARBA" id="ARBA00002383"/>
    </source>
</evidence>
<dbReference type="InterPro" id="IPR044814">
    <property type="entry name" value="Terpene_cyclase_plant_C1"/>
</dbReference>
<dbReference type="AlphaFoldDB" id="A0AAV5JWK7"/>
<dbReference type="InterPro" id="IPR001906">
    <property type="entry name" value="Terpene_synth_N"/>
</dbReference>
<dbReference type="CDD" id="cd00684">
    <property type="entry name" value="Terpene_cyclase_plant_C1"/>
    <property type="match status" value="1"/>
</dbReference>
<dbReference type="InterPro" id="IPR008930">
    <property type="entry name" value="Terpenoid_cyclase/PrenylTrfase"/>
</dbReference>
<reference evidence="10 11" key="1">
    <citation type="journal article" date="2021" name="Commun. Biol.">
        <title>The genome of Shorea leprosula (Dipterocarpaceae) highlights the ecological relevance of drought in aseasonal tropical rainforests.</title>
        <authorList>
            <person name="Ng K.K.S."/>
            <person name="Kobayashi M.J."/>
            <person name="Fawcett J.A."/>
            <person name="Hatakeyama M."/>
            <person name="Paape T."/>
            <person name="Ng C.H."/>
            <person name="Ang C.C."/>
            <person name="Tnah L.H."/>
            <person name="Lee C.T."/>
            <person name="Nishiyama T."/>
            <person name="Sese J."/>
            <person name="O'Brien M.J."/>
            <person name="Copetti D."/>
            <person name="Mohd Noor M.I."/>
            <person name="Ong R.C."/>
            <person name="Putra M."/>
            <person name="Sireger I.Z."/>
            <person name="Indrioko S."/>
            <person name="Kosugi Y."/>
            <person name="Izuno A."/>
            <person name="Isagi Y."/>
            <person name="Lee S.L."/>
            <person name="Shimizu K.K."/>
        </authorList>
    </citation>
    <scope>NUCLEOTIDE SEQUENCE [LARGE SCALE GENOMIC DNA]</scope>
    <source>
        <strain evidence="10">214</strain>
    </source>
</reference>
<dbReference type="InterPro" id="IPR036691">
    <property type="entry name" value="Endo/exonu/phosph_ase_sf"/>
</dbReference>
<dbReference type="SFLD" id="SFLDS00005">
    <property type="entry name" value="Isoprenoid_Synthase_Type_I"/>
    <property type="match status" value="1"/>
</dbReference>